<feature type="region of interest" description="Disordered" evidence="1">
    <location>
        <begin position="1"/>
        <end position="76"/>
    </location>
</feature>
<dbReference type="Proteomes" id="UP001321473">
    <property type="component" value="Unassembled WGS sequence"/>
</dbReference>
<feature type="region of interest" description="Disordered" evidence="1">
    <location>
        <begin position="421"/>
        <end position="457"/>
    </location>
</feature>
<feature type="compositionally biased region" description="Polar residues" evidence="1">
    <location>
        <begin position="1"/>
        <end position="14"/>
    </location>
</feature>
<dbReference type="AlphaFoldDB" id="A0AAQ4ESX3"/>
<feature type="compositionally biased region" description="Basic and acidic residues" evidence="1">
    <location>
        <begin position="561"/>
        <end position="581"/>
    </location>
</feature>
<comment type="caution">
    <text evidence="2">The sequence shown here is derived from an EMBL/GenBank/DDBJ whole genome shotgun (WGS) entry which is preliminary data.</text>
</comment>
<gene>
    <name evidence="2" type="ORF">V5799_020771</name>
</gene>
<sequence>MGKNVSTRPANTVMGTAKASTSASAATTASKATSAAVRRVEAAADYSPPCTRTQKERFERRQKGEHADSRGENPKTSVLTDLVNLALRDRGTAARKKPIAAVRKIKTRVLRGLSILVKRCLTSVVVNIKKKHNIRQANALTGTGNATTSATAVRTINKATTVAKYRRGDAATHPPPCTRSQKERFERRQKGEHADSRGENPKTSVLTDLVNLALRDRGTAARKKPIAAVRKIKTRVLRGLSILVKRCLTSVVVNIKKKHNIRQANALTGTGNATTSATAVRTINKATTVAKYRRGDAATHPPPCTRSQKERFERRQKGEHADPRGENPKTSVLTDLVNLALRDRGTAARKKPIAAVRKIKTRVLRGLSILVKRCLTSVVVNIKKKHNIRQANALTGTGNATTSATAVRTINKATTVAKYRRGDAATHPPPCTRSQKERFERRQKGEHADPRGENPKTSVLTDLVNLALRDRGTAARKKPIAAVRKIKTRVLRGLSILVKRCLTSVVVNIKKKHNIRQANALTGTGNATTSATAVRTINKATTVAKYRRGDAATHPPPCTRSQKERFERRQKGEHADPRGENPKTSVLTDLVNLALRDRGTAARKKPIAAVRKIKTRVLRGLSILVKRCLTSVVVNIKKKHNIRQANALTGTGNATTSATAVRTINKATTVAKYRRGDAATHPPPCTRSQKERFERRQKGEHADPRGENPKTSVLTDLVNLALRDRGTAARKKPIAAVRKIKTRVLRGLSILVKRCLTSVVVKIRKKHNIRHANALTGIGNATTSATAVRTINKATTVAKYRRGDAATHPPPCTRSQKERFKKRQMEEQHAKPLHGNQLLRMPRYESLETSVFMHLVNLTLRDSGETAWKGPIGAAQMMKTKAPAAAWLAPGTCTPELQFLKMACLFQGCPRKHRPKLAVWRLRWP</sequence>
<accession>A0AAQ4ESX3</accession>
<name>A0AAQ4ESX3_AMBAM</name>
<feature type="compositionally biased region" description="Basic and acidic residues" evidence="1">
    <location>
        <begin position="307"/>
        <end position="327"/>
    </location>
</feature>
<protein>
    <submittedName>
        <fullName evidence="2">Uncharacterized protein</fullName>
    </submittedName>
</protein>
<feature type="compositionally biased region" description="Basic and acidic residues" evidence="1">
    <location>
        <begin position="53"/>
        <end position="73"/>
    </location>
</feature>
<feature type="compositionally biased region" description="Basic and acidic residues" evidence="1">
    <location>
        <begin position="688"/>
        <end position="708"/>
    </location>
</feature>
<feature type="compositionally biased region" description="Basic and acidic residues" evidence="1">
    <location>
        <begin position="434"/>
        <end position="454"/>
    </location>
</feature>
<proteinExistence type="predicted"/>
<reference evidence="2 3" key="1">
    <citation type="journal article" date="2023" name="Arcadia Sci">
        <title>De novo assembly of a long-read Amblyomma americanum tick genome.</title>
        <authorList>
            <person name="Chou S."/>
            <person name="Poskanzer K.E."/>
            <person name="Rollins M."/>
            <person name="Thuy-Boun P.S."/>
        </authorList>
    </citation>
    <scope>NUCLEOTIDE SEQUENCE [LARGE SCALE GENOMIC DNA]</scope>
    <source>
        <strain evidence="2">F_SG_1</strain>
        <tissue evidence="2">Salivary glands</tissue>
    </source>
</reference>
<feature type="region of interest" description="Disordered" evidence="1">
    <location>
        <begin position="548"/>
        <end position="584"/>
    </location>
</feature>
<evidence type="ECO:0000313" key="3">
    <source>
        <dbReference type="Proteomes" id="UP001321473"/>
    </source>
</evidence>
<feature type="compositionally biased region" description="Basic and acidic residues" evidence="1">
    <location>
        <begin position="180"/>
        <end position="200"/>
    </location>
</feature>
<dbReference type="EMBL" id="JARKHS020011355">
    <property type="protein sequence ID" value="KAK8777889.1"/>
    <property type="molecule type" value="Genomic_DNA"/>
</dbReference>
<feature type="region of interest" description="Disordered" evidence="1">
    <location>
        <begin position="167"/>
        <end position="202"/>
    </location>
</feature>
<feature type="region of interest" description="Disordered" evidence="1">
    <location>
        <begin position="294"/>
        <end position="330"/>
    </location>
</feature>
<feature type="region of interest" description="Disordered" evidence="1">
    <location>
        <begin position="675"/>
        <end position="711"/>
    </location>
</feature>
<evidence type="ECO:0000256" key="1">
    <source>
        <dbReference type="SAM" id="MobiDB-lite"/>
    </source>
</evidence>
<keyword evidence="3" id="KW-1185">Reference proteome</keyword>
<organism evidence="2 3">
    <name type="scientific">Amblyomma americanum</name>
    <name type="common">Lone star tick</name>
    <dbReference type="NCBI Taxonomy" id="6943"/>
    <lineage>
        <taxon>Eukaryota</taxon>
        <taxon>Metazoa</taxon>
        <taxon>Ecdysozoa</taxon>
        <taxon>Arthropoda</taxon>
        <taxon>Chelicerata</taxon>
        <taxon>Arachnida</taxon>
        <taxon>Acari</taxon>
        <taxon>Parasitiformes</taxon>
        <taxon>Ixodida</taxon>
        <taxon>Ixodoidea</taxon>
        <taxon>Ixodidae</taxon>
        <taxon>Amblyomminae</taxon>
        <taxon>Amblyomma</taxon>
    </lineage>
</organism>
<evidence type="ECO:0000313" key="2">
    <source>
        <dbReference type="EMBL" id="KAK8777889.1"/>
    </source>
</evidence>
<feature type="compositionally biased region" description="Low complexity" evidence="1">
    <location>
        <begin position="16"/>
        <end position="36"/>
    </location>
</feature>